<keyword evidence="3" id="KW-0969">Cilium</keyword>
<evidence type="ECO:0000259" key="2">
    <source>
        <dbReference type="Pfam" id="PF02120"/>
    </source>
</evidence>
<evidence type="ECO:0000256" key="1">
    <source>
        <dbReference type="SAM" id="MobiDB-lite"/>
    </source>
</evidence>
<dbReference type="InterPro" id="IPR052563">
    <property type="entry name" value="FliK"/>
</dbReference>
<proteinExistence type="predicted"/>
<feature type="compositionally biased region" description="Polar residues" evidence="1">
    <location>
        <begin position="40"/>
        <end position="65"/>
    </location>
</feature>
<dbReference type="EMBL" id="JAENGP010000010">
    <property type="protein sequence ID" value="MBK1781558.1"/>
    <property type="molecule type" value="Genomic_DNA"/>
</dbReference>
<feature type="region of interest" description="Disordered" evidence="1">
    <location>
        <begin position="40"/>
        <end position="107"/>
    </location>
</feature>
<feature type="region of interest" description="Disordered" evidence="1">
    <location>
        <begin position="430"/>
        <end position="462"/>
    </location>
</feature>
<dbReference type="PANTHER" id="PTHR37533">
    <property type="entry name" value="FLAGELLAR HOOK-LENGTH CONTROL PROTEIN"/>
    <property type="match status" value="1"/>
</dbReference>
<sequence length="462" mass="48727">MTTISNNLNASNFPNSDNAGNNPAASTNNAFSSILAMQTAAPAQNKPSSAPQSNQASGKTENSRPATEHKTSTNNEVTQADSLADKENTPVDTHESTTSDNELNAAQPPDEAQQANLLPEQVILQKDKLATGLNTESKGKPAFENTLLHQLIEPQRNLSTRLSGKNLANSEGDEKATSEALARLVKDTQAGSAQAKPETLFNTENNRLTASQQAALDKQAVAGRATSLNTNKKAADQLRDALFGHLSPETDTANLADPRNINLKKSAQLQANQMMAADQAAGKLLESSVAAHSAAAASASVTNTQAPASPLIALGTSFYHPGWSQAMAQQVATQASLFFRQQVNGTHIAQMRLDPPELGPIKVSISIQDGVAQAAFVASNATVRQALENSLADLHQALQEKGLSLGQAHVEQQDQQESFFMDEHNASGALAQTEDSPDGLIESSGPAARPSHQHDGLINTFA</sequence>
<name>A0ABS1EEG2_9BURK</name>
<dbReference type="RefSeq" id="WP_200236692.1">
    <property type="nucleotide sequence ID" value="NZ_JAENGP010000010.1"/>
</dbReference>
<keyword evidence="3" id="KW-0966">Cell projection</keyword>
<feature type="region of interest" description="Disordered" evidence="1">
    <location>
        <begin position="1"/>
        <end position="27"/>
    </location>
</feature>
<feature type="compositionally biased region" description="Basic and acidic residues" evidence="1">
    <location>
        <begin position="83"/>
        <end position="97"/>
    </location>
</feature>
<protein>
    <submittedName>
        <fullName evidence="3">Flagellar hook-length control protein FliK</fullName>
    </submittedName>
</protein>
<accession>A0ABS1EEG2</accession>
<organism evidence="3 4">
    <name type="scientific">Advenella mandrilli</name>
    <dbReference type="NCBI Taxonomy" id="2800330"/>
    <lineage>
        <taxon>Bacteria</taxon>
        <taxon>Pseudomonadati</taxon>
        <taxon>Pseudomonadota</taxon>
        <taxon>Betaproteobacteria</taxon>
        <taxon>Burkholderiales</taxon>
        <taxon>Alcaligenaceae</taxon>
    </lineage>
</organism>
<dbReference type="Gene3D" id="3.30.750.140">
    <property type="match status" value="1"/>
</dbReference>
<dbReference type="InterPro" id="IPR021136">
    <property type="entry name" value="Flagellar_hook_control-like_C"/>
</dbReference>
<dbReference type="Pfam" id="PF02120">
    <property type="entry name" value="Flg_hook"/>
    <property type="match status" value="1"/>
</dbReference>
<dbReference type="PANTHER" id="PTHR37533:SF2">
    <property type="entry name" value="FLAGELLAR HOOK-LENGTH CONTROL PROTEIN"/>
    <property type="match status" value="1"/>
</dbReference>
<evidence type="ECO:0000313" key="4">
    <source>
        <dbReference type="Proteomes" id="UP000635316"/>
    </source>
</evidence>
<evidence type="ECO:0000313" key="3">
    <source>
        <dbReference type="EMBL" id="MBK1781558.1"/>
    </source>
</evidence>
<comment type="caution">
    <text evidence="3">The sequence shown here is derived from an EMBL/GenBank/DDBJ whole genome shotgun (WGS) entry which is preliminary data.</text>
</comment>
<feature type="compositionally biased region" description="Polar residues" evidence="1">
    <location>
        <begin position="72"/>
        <end position="81"/>
    </location>
</feature>
<dbReference type="InterPro" id="IPR038610">
    <property type="entry name" value="FliK-like_C_sf"/>
</dbReference>
<gene>
    <name evidence="3" type="ORF">JHL22_10030</name>
</gene>
<keyword evidence="4" id="KW-1185">Reference proteome</keyword>
<feature type="domain" description="Flagellar hook-length control protein-like C-terminal" evidence="2">
    <location>
        <begin position="342"/>
        <end position="417"/>
    </location>
</feature>
<reference evidence="3 4" key="1">
    <citation type="submission" date="2020-12" db="EMBL/GenBank/DDBJ databases">
        <authorList>
            <person name="Lu T."/>
            <person name="Wang Q."/>
            <person name="Han X."/>
        </authorList>
    </citation>
    <scope>NUCLEOTIDE SEQUENCE [LARGE SCALE GENOMIC DNA]</scope>
    <source>
        <strain evidence="3 4">WQ 585</strain>
    </source>
</reference>
<dbReference type="CDD" id="cd17470">
    <property type="entry name" value="T3SS_Flik_C"/>
    <property type="match status" value="1"/>
</dbReference>
<dbReference type="Proteomes" id="UP000635316">
    <property type="component" value="Unassembled WGS sequence"/>
</dbReference>
<keyword evidence="3" id="KW-0282">Flagellum</keyword>